<reference evidence="2 3" key="1">
    <citation type="submission" date="2016-04" db="EMBL/GenBank/DDBJ databases">
        <title>A degradative enzymes factory behind the ericoid mycorrhizal symbiosis.</title>
        <authorList>
            <consortium name="DOE Joint Genome Institute"/>
            <person name="Martino E."/>
            <person name="Morin E."/>
            <person name="Grelet G."/>
            <person name="Kuo A."/>
            <person name="Kohler A."/>
            <person name="Daghino S."/>
            <person name="Barry K."/>
            <person name="Choi C."/>
            <person name="Cichocki N."/>
            <person name="Clum A."/>
            <person name="Copeland A."/>
            <person name="Hainaut M."/>
            <person name="Haridas S."/>
            <person name="Labutti K."/>
            <person name="Lindquist E."/>
            <person name="Lipzen A."/>
            <person name="Khouja H.-R."/>
            <person name="Murat C."/>
            <person name="Ohm R."/>
            <person name="Olson A."/>
            <person name="Spatafora J."/>
            <person name="Veneault-Fourrey C."/>
            <person name="Henrissat B."/>
            <person name="Grigoriev I."/>
            <person name="Martin F."/>
            <person name="Perotto S."/>
        </authorList>
    </citation>
    <scope>NUCLEOTIDE SEQUENCE [LARGE SCALE GENOMIC DNA]</scope>
    <source>
        <strain evidence="2 3">E</strain>
    </source>
</reference>
<dbReference type="GeneID" id="36579711"/>
<keyword evidence="3" id="KW-1185">Reference proteome</keyword>
<accession>A0A2J6TNC4</accession>
<keyword evidence="1" id="KW-1133">Transmembrane helix</keyword>
<dbReference type="InParanoid" id="A0A2J6TNC4"/>
<evidence type="ECO:0000313" key="3">
    <source>
        <dbReference type="Proteomes" id="UP000235371"/>
    </source>
</evidence>
<feature type="transmembrane region" description="Helical" evidence="1">
    <location>
        <begin position="92"/>
        <end position="112"/>
    </location>
</feature>
<protein>
    <submittedName>
        <fullName evidence="2">Uncharacterized protein</fullName>
    </submittedName>
</protein>
<sequence length="138" mass="15688">MMAYICLTNLGSTFAFNYHRLPYSPRPPLHLHDLHRLRAPQASARRAEWPPARWLLRRFGILINDFAFLNSGFVIIFSYFPASVLVTLTTANWAPAVWVGVMLLSVVIYVVYGKRHYTPPAVFVEGKREGAVELQGVD</sequence>
<dbReference type="Proteomes" id="UP000235371">
    <property type="component" value="Unassembled WGS sequence"/>
</dbReference>
<gene>
    <name evidence="2" type="ORF">K444DRAFT_287348</name>
</gene>
<dbReference type="EMBL" id="KZ613749">
    <property type="protein sequence ID" value="PMD64526.1"/>
    <property type="molecule type" value="Genomic_DNA"/>
</dbReference>
<name>A0A2J6TNC4_9HELO</name>
<keyword evidence="1" id="KW-0472">Membrane</keyword>
<evidence type="ECO:0000256" key="1">
    <source>
        <dbReference type="SAM" id="Phobius"/>
    </source>
</evidence>
<dbReference type="RefSeq" id="XP_024741430.1">
    <property type="nucleotide sequence ID" value="XM_024871629.1"/>
</dbReference>
<dbReference type="AlphaFoldDB" id="A0A2J6TNC4"/>
<feature type="transmembrane region" description="Helical" evidence="1">
    <location>
        <begin position="59"/>
        <end position="80"/>
    </location>
</feature>
<organism evidence="2 3">
    <name type="scientific">Hyaloscypha bicolor E</name>
    <dbReference type="NCBI Taxonomy" id="1095630"/>
    <lineage>
        <taxon>Eukaryota</taxon>
        <taxon>Fungi</taxon>
        <taxon>Dikarya</taxon>
        <taxon>Ascomycota</taxon>
        <taxon>Pezizomycotina</taxon>
        <taxon>Leotiomycetes</taxon>
        <taxon>Helotiales</taxon>
        <taxon>Hyaloscyphaceae</taxon>
        <taxon>Hyaloscypha</taxon>
        <taxon>Hyaloscypha bicolor</taxon>
    </lineage>
</organism>
<proteinExistence type="predicted"/>
<dbReference type="OrthoDB" id="4476201at2759"/>
<evidence type="ECO:0000313" key="2">
    <source>
        <dbReference type="EMBL" id="PMD64526.1"/>
    </source>
</evidence>
<dbReference type="STRING" id="1095630.A0A2J6TNC4"/>
<keyword evidence="1" id="KW-0812">Transmembrane</keyword>